<reference evidence="1 2" key="1">
    <citation type="submission" date="2024-11" db="EMBL/GenBank/DDBJ databases">
        <title>A near-complete genome assembly of Cinchona calisaya.</title>
        <authorList>
            <person name="Lian D.C."/>
            <person name="Zhao X.W."/>
            <person name="Wei L."/>
        </authorList>
    </citation>
    <scope>NUCLEOTIDE SEQUENCE [LARGE SCALE GENOMIC DNA]</scope>
    <source>
        <tissue evidence="1">Nenye</tissue>
    </source>
</reference>
<proteinExistence type="predicted"/>
<dbReference type="EMBL" id="JBJUIK010000016">
    <property type="protein sequence ID" value="KAL3500314.1"/>
    <property type="molecule type" value="Genomic_DNA"/>
</dbReference>
<dbReference type="AlphaFoldDB" id="A0ABD2Y3J7"/>
<gene>
    <name evidence="1" type="ORF">ACH5RR_039407</name>
</gene>
<dbReference type="Proteomes" id="UP001630127">
    <property type="component" value="Unassembled WGS sequence"/>
</dbReference>
<accession>A0ABD2Y3J7</accession>
<keyword evidence="2" id="KW-1185">Reference proteome</keyword>
<evidence type="ECO:0000313" key="1">
    <source>
        <dbReference type="EMBL" id="KAL3500314.1"/>
    </source>
</evidence>
<comment type="caution">
    <text evidence="1">The sequence shown here is derived from an EMBL/GenBank/DDBJ whole genome shotgun (WGS) entry which is preliminary data.</text>
</comment>
<name>A0ABD2Y3J7_9GENT</name>
<protein>
    <submittedName>
        <fullName evidence="1">Uncharacterized protein</fullName>
    </submittedName>
</protein>
<evidence type="ECO:0000313" key="2">
    <source>
        <dbReference type="Proteomes" id="UP001630127"/>
    </source>
</evidence>
<organism evidence="1 2">
    <name type="scientific">Cinchona calisaya</name>
    <dbReference type="NCBI Taxonomy" id="153742"/>
    <lineage>
        <taxon>Eukaryota</taxon>
        <taxon>Viridiplantae</taxon>
        <taxon>Streptophyta</taxon>
        <taxon>Embryophyta</taxon>
        <taxon>Tracheophyta</taxon>
        <taxon>Spermatophyta</taxon>
        <taxon>Magnoliopsida</taxon>
        <taxon>eudicotyledons</taxon>
        <taxon>Gunneridae</taxon>
        <taxon>Pentapetalae</taxon>
        <taxon>asterids</taxon>
        <taxon>lamiids</taxon>
        <taxon>Gentianales</taxon>
        <taxon>Rubiaceae</taxon>
        <taxon>Cinchonoideae</taxon>
        <taxon>Cinchoneae</taxon>
        <taxon>Cinchona</taxon>
    </lineage>
</organism>
<sequence length="134" mass="15685">MVQVKLEKENEWSGNLILELELKVKDLEGDGNVVEMSTLAEEKFVAQKKPEITKTNKIEDLVLLVSTWYMFVQFLSSRCNEWDLSRRFKLEGYFHLANICAYCNTLVVACHHHEKIVLRSYDNVRFVEVKMVEA</sequence>